<name>A0A3S3Q0G3_9ACAR</name>
<protein>
    <recommendedName>
        <fullName evidence="3">Peptidase M28 domain-containing protein</fullName>
    </recommendedName>
</protein>
<evidence type="ECO:0000256" key="1">
    <source>
        <dbReference type="ARBA" id="ARBA00001947"/>
    </source>
</evidence>
<reference evidence="4 5" key="1">
    <citation type="journal article" date="2018" name="Gigascience">
        <title>Genomes of trombidid mites reveal novel predicted allergens and laterally-transferred genes associated with secondary metabolism.</title>
        <authorList>
            <person name="Dong X."/>
            <person name="Chaisiri K."/>
            <person name="Xia D."/>
            <person name="Armstrong S.D."/>
            <person name="Fang Y."/>
            <person name="Donnelly M.J."/>
            <person name="Kadowaki T."/>
            <person name="McGarry J.W."/>
            <person name="Darby A.C."/>
            <person name="Makepeace B.L."/>
        </authorList>
    </citation>
    <scope>NUCLEOTIDE SEQUENCE [LARGE SCALE GENOMIC DNA]</scope>
    <source>
        <strain evidence="4">UoL-WK</strain>
    </source>
</reference>
<organism evidence="4 5">
    <name type="scientific">Dinothrombium tinctorium</name>
    <dbReference type="NCBI Taxonomy" id="1965070"/>
    <lineage>
        <taxon>Eukaryota</taxon>
        <taxon>Metazoa</taxon>
        <taxon>Ecdysozoa</taxon>
        <taxon>Arthropoda</taxon>
        <taxon>Chelicerata</taxon>
        <taxon>Arachnida</taxon>
        <taxon>Acari</taxon>
        <taxon>Acariformes</taxon>
        <taxon>Trombidiformes</taxon>
        <taxon>Prostigmata</taxon>
        <taxon>Anystina</taxon>
        <taxon>Parasitengona</taxon>
        <taxon>Trombidioidea</taxon>
        <taxon>Trombidiidae</taxon>
        <taxon>Dinothrombium</taxon>
    </lineage>
</organism>
<feature type="non-terminal residue" evidence="4">
    <location>
        <position position="260"/>
    </location>
</feature>
<dbReference type="Pfam" id="PF04389">
    <property type="entry name" value="Peptidase_M28"/>
    <property type="match status" value="1"/>
</dbReference>
<dbReference type="GO" id="GO:0008235">
    <property type="term" value="F:metalloexopeptidase activity"/>
    <property type="evidence" value="ECO:0007669"/>
    <property type="project" value="InterPro"/>
</dbReference>
<gene>
    <name evidence="4" type="ORF">B4U79_16772</name>
</gene>
<evidence type="ECO:0000256" key="2">
    <source>
        <dbReference type="ARBA" id="ARBA00005634"/>
    </source>
</evidence>
<comment type="cofactor">
    <cofactor evidence="1">
        <name>Zn(2+)</name>
        <dbReference type="ChEBI" id="CHEBI:29105"/>
    </cofactor>
</comment>
<dbReference type="EMBL" id="NCKU01009854">
    <property type="protein sequence ID" value="RWS01098.1"/>
    <property type="molecule type" value="Genomic_DNA"/>
</dbReference>
<evidence type="ECO:0000313" key="4">
    <source>
        <dbReference type="EMBL" id="RWS01098.1"/>
    </source>
</evidence>
<feature type="domain" description="Peptidase M28" evidence="3">
    <location>
        <begin position="145"/>
        <end position="245"/>
    </location>
</feature>
<dbReference type="Proteomes" id="UP000285301">
    <property type="component" value="Unassembled WGS sequence"/>
</dbReference>
<dbReference type="SUPFAM" id="SSF53187">
    <property type="entry name" value="Zn-dependent exopeptidases"/>
    <property type="match status" value="1"/>
</dbReference>
<evidence type="ECO:0000313" key="5">
    <source>
        <dbReference type="Proteomes" id="UP000285301"/>
    </source>
</evidence>
<dbReference type="InterPro" id="IPR045175">
    <property type="entry name" value="M28_fam"/>
</dbReference>
<dbReference type="PANTHER" id="PTHR12147:SF26">
    <property type="entry name" value="PEPTIDASE M28 DOMAIN-CONTAINING PROTEIN"/>
    <property type="match status" value="1"/>
</dbReference>
<accession>A0A3S3Q0G3</accession>
<comment type="caution">
    <text evidence="4">The sequence shown here is derived from an EMBL/GenBank/DDBJ whole genome shotgun (WGS) entry which is preliminary data.</text>
</comment>
<sequence length="260" mass="28865">MRLGADNSNDYLQELLTEAEIKNHAKKLIDSLLHQESAIVDHYEASNIHPVQDTKGRSLIDNLTPKLENPRADISVINETFVKYLSRPRSEEYSAKLKQKARNDIINKFKKFGLKTFTQDFKSNCIGRPCSGINLIAIKEGFNSGKAGEEILLVGAHYDTVKTSPGVDDNGSGIVAVLEIARLLSLKRKALPHSIMLVAFDLEEMGLIGSLAFVREYLIPNVIERKGVKFLGAFILDMVLNYETSPKSQILPSDIISAIP</sequence>
<keyword evidence="5" id="KW-1185">Reference proteome</keyword>
<evidence type="ECO:0000259" key="3">
    <source>
        <dbReference type="Pfam" id="PF04389"/>
    </source>
</evidence>
<dbReference type="Gene3D" id="3.40.630.10">
    <property type="entry name" value="Zn peptidases"/>
    <property type="match status" value="1"/>
</dbReference>
<dbReference type="InterPro" id="IPR007484">
    <property type="entry name" value="Peptidase_M28"/>
</dbReference>
<dbReference type="AlphaFoldDB" id="A0A3S3Q0G3"/>
<dbReference type="PANTHER" id="PTHR12147">
    <property type="entry name" value="METALLOPEPTIDASE M28 FAMILY MEMBER"/>
    <property type="match status" value="1"/>
</dbReference>
<dbReference type="OrthoDB" id="2214at2759"/>
<proteinExistence type="inferred from homology"/>
<comment type="similarity">
    <text evidence="2">Belongs to the peptidase M28 family. M28B subfamily.</text>
</comment>
<dbReference type="GO" id="GO:0006508">
    <property type="term" value="P:proteolysis"/>
    <property type="evidence" value="ECO:0007669"/>
    <property type="project" value="InterPro"/>
</dbReference>